<proteinExistence type="predicted"/>
<accession>A0A6A6BUW6</accession>
<protein>
    <submittedName>
        <fullName evidence="1">Uncharacterized protein</fullName>
    </submittedName>
</protein>
<evidence type="ECO:0000313" key="2">
    <source>
        <dbReference type="Proteomes" id="UP000799438"/>
    </source>
</evidence>
<dbReference type="EMBL" id="ML995474">
    <property type="protein sequence ID" value="KAF2147143.1"/>
    <property type="molecule type" value="Genomic_DNA"/>
</dbReference>
<organism evidence="1 2">
    <name type="scientific">Aplosporella prunicola CBS 121167</name>
    <dbReference type="NCBI Taxonomy" id="1176127"/>
    <lineage>
        <taxon>Eukaryota</taxon>
        <taxon>Fungi</taxon>
        <taxon>Dikarya</taxon>
        <taxon>Ascomycota</taxon>
        <taxon>Pezizomycotina</taxon>
        <taxon>Dothideomycetes</taxon>
        <taxon>Dothideomycetes incertae sedis</taxon>
        <taxon>Botryosphaeriales</taxon>
        <taxon>Aplosporellaceae</taxon>
        <taxon>Aplosporella</taxon>
    </lineage>
</organism>
<dbReference type="Proteomes" id="UP000799438">
    <property type="component" value="Unassembled WGS sequence"/>
</dbReference>
<dbReference type="GeneID" id="54295424"/>
<dbReference type="AlphaFoldDB" id="A0A6A6BUW6"/>
<name>A0A6A6BUW6_9PEZI</name>
<gene>
    <name evidence="1" type="ORF">K452DRAFT_2439</name>
</gene>
<sequence>MQSREPERMAGFMLLMPRRAGAPFSLLSLSSGSNTWRTHPSGISWTYLRCHAFPTPTHTSFSNWALRKSALLIAR</sequence>
<reference evidence="1" key="1">
    <citation type="journal article" date="2020" name="Stud. Mycol.">
        <title>101 Dothideomycetes genomes: a test case for predicting lifestyles and emergence of pathogens.</title>
        <authorList>
            <person name="Haridas S."/>
            <person name="Albert R."/>
            <person name="Binder M."/>
            <person name="Bloem J."/>
            <person name="Labutti K."/>
            <person name="Salamov A."/>
            <person name="Andreopoulos B."/>
            <person name="Baker S."/>
            <person name="Barry K."/>
            <person name="Bills G."/>
            <person name="Bluhm B."/>
            <person name="Cannon C."/>
            <person name="Castanera R."/>
            <person name="Culley D."/>
            <person name="Daum C."/>
            <person name="Ezra D."/>
            <person name="Gonzalez J."/>
            <person name="Henrissat B."/>
            <person name="Kuo A."/>
            <person name="Liang C."/>
            <person name="Lipzen A."/>
            <person name="Lutzoni F."/>
            <person name="Magnuson J."/>
            <person name="Mondo S."/>
            <person name="Nolan M."/>
            <person name="Ohm R."/>
            <person name="Pangilinan J."/>
            <person name="Park H.-J."/>
            <person name="Ramirez L."/>
            <person name="Alfaro M."/>
            <person name="Sun H."/>
            <person name="Tritt A."/>
            <person name="Yoshinaga Y."/>
            <person name="Zwiers L.-H."/>
            <person name="Turgeon B."/>
            <person name="Goodwin S."/>
            <person name="Spatafora J."/>
            <person name="Crous P."/>
            <person name="Grigoriev I."/>
        </authorList>
    </citation>
    <scope>NUCLEOTIDE SEQUENCE</scope>
    <source>
        <strain evidence="1">CBS 121167</strain>
    </source>
</reference>
<keyword evidence="2" id="KW-1185">Reference proteome</keyword>
<dbReference type="RefSeq" id="XP_033402851.1">
    <property type="nucleotide sequence ID" value="XM_033537928.1"/>
</dbReference>
<evidence type="ECO:0000313" key="1">
    <source>
        <dbReference type="EMBL" id="KAF2147143.1"/>
    </source>
</evidence>